<dbReference type="InParanoid" id="A0A177BXQ5"/>
<gene>
    <name evidence="3" type="ORF">CC84DRAFT_359673</name>
</gene>
<protein>
    <submittedName>
        <fullName evidence="3">Uncharacterized protein</fullName>
    </submittedName>
</protein>
<accession>A0A177BXQ5</accession>
<evidence type="ECO:0000313" key="3">
    <source>
        <dbReference type="EMBL" id="OAG00133.1"/>
    </source>
</evidence>
<keyword evidence="2" id="KW-0472">Membrane</keyword>
<feature type="region of interest" description="Disordered" evidence="1">
    <location>
        <begin position="65"/>
        <end position="85"/>
    </location>
</feature>
<feature type="compositionally biased region" description="Low complexity" evidence="1">
    <location>
        <begin position="11"/>
        <end position="22"/>
    </location>
</feature>
<dbReference type="AlphaFoldDB" id="A0A177BXQ5"/>
<evidence type="ECO:0000256" key="1">
    <source>
        <dbReference type="SAM" id="MobiDB-lite"/>
    </source>
</evidence>
<feature type="transmembrane region" description="Helical" evidence="2">
    <location>
        <begin position="36"/>
        <end position="56"/>
    </location>
</feature>
<feature type="compositionally biased region" description="Basic and acidic residues" evidence="1">
    <location>
        <begin position="69"/>
        <end position="81"/>
    </location>
</feature>
<reference evidence="3 4" key="1">
    <citation type="submission" date="2016-05" db="EMBL/GenBank/DDBJ databases">
        <title>Comparative analysis of secretome profiles of manganese(II)-oxidizing ascomycete fungi.</title>
        <authorList>
            <consortium name="DOE Joint Genome Institute"/>
            <person name="Zeiner C.A."/>
            <person name="Purvine S.O."/>
            <person name="Zink E.M."/>
            <person name="Wu S."/>
            <person name="Pasa-Tolic L."/>
            <person name="Chaput D.L."/>
            <person name="Haridas S."/>
            <person name="Grigoriev I.V."/>
            <person name="Santelli C.M."/>
            <person name="Hansel C.M."/>
        </authorList>
    </citation>
    <scope>NUCLEOTIDE SEQUENCE [LARGE SCALE GENOMIC DNA]</scope>
    <source>
        <strain evidence="3 4">AP3s5-JAC2a</strain>
    </source>
</reference>
<dbReference type="GeneID" id="28769387"/>
<organism evidence="3 4">
    <name type="scientific">Paraphaeosphaeria sporulosa</name>
    <dbReference type="NCBI Taxonomy" id="1460663"/>
    <lineage>
        <taxon>Eukaryota</taxon>
        <taxon>Fungi</taxon>
        <taxon>Dikarya</taxon>
        <taxon>Ascomycota</taxon>
        <taxon>Pezizomycotina</taxon>
        <taxon>Dothideomycetes</taxon>
        <taxon>Pleosporomycetidae</taxon>
        <taxon>Pleosporales</taxon>
        <taxon>Massarineae</taxon>
        <taxon>Didymosphaeriaceae</taxon>
        <taxon>Paraphaeosphaeria</taxon>
    </lineage>
</organism>
<keyword evidence="2" id="KW-0812">Transmembrane</keyword>
<evidence type="ECO:0000313" key="4">
    <source>
        <dbReference type="Proteomes" id="UP000077069"/>
    </source>
</evidence>
<dbReference type="RefSeq" id="XP_018030498.1">
    <property type="nucleotide sequence ID" value="XM_018185901.1"/>
</dbReference>
<name>A0A177BXQ5_9PLEO</name>
<keyword evidence="2" id="KW-1133">Transmembrane helix</keyword>
<dbReference type="EMBL" id="KV441560">
    <property type="protein sequence ID" value="OAG00133.1"/>
    <property type="molecule type" value="Genomic_DNA"/>
</dbReference>
<sequence>MLGPPWGTSGGNQSNTSTGTGNAPSGNGGLGTGAKAGIAVDVILGIWIIALVFFLLRRRPKRKTLVTSRPREPYKPSDEKQVVVPVSSEISQKPELHNGSIVRSTPELHSEPVVDHGSNYSHLYPSPGQWQQQQQRPAELYNSIGQPNELCCSANASPMALHSPPRNQDVELLTGATHPYKYPRQPASRTSTCASTGADIRNRAATCGRKTLRRWRKRSRG</sequence>
<dbReference type="OrthoDB" id="10615045at2759"/>
<proteinExistence type="predicted"/>
<feature type="region of interest" description="Disordered" evidence="1">
    <location>
        <begin position="1"/>
        <end position="26"/>
    </location>
</feature>
<dbReference type="CDD" id="cd12087">
    <property type="entry name" value="TM_EGFR-like"/>
    <property type="match status" value="1"/>
</dbReference>
<keyword evidence="4" id="KW-1185">Reference proteome</keyword>
<evidence type="ECO:0000256" key="2">
    <source>
        <dbReference type="SAM" id="Phobius"/>
    </source>
</evidence>
<dbReference type="Proteomes" id="UP000077069">
    <property type="component" value="Unassembled WGS sequence"/>
</dbReference>